<feature type="region of interest" description="Disordered" evidence="1">
    <location>
        <begin position="1663"/>
        <end position="1686"/>
    </location>
</feature>
<dbReference type="Proteomes" id="UP000006727">
    <property type="component" value="Chromosome 7"/>
</dbReference>
<dbReference type="Gramene" id="Pp3c7_12530V3.2">
    <property type="protein sequence ID" value="Pp3c7_12530V3.2"/>
    <property type="gene ID" value="Pp3c7_12530"/>
</dbReference>
<gene>
    <name evidence="2" type="ORF">PHYPA_010309</name>
</gene>
<proteinExistence type="predicted"/>
<feature type="region of interest" description="Disordered" evidence="1">
    <location>
        <begin position="1262"/>
        <end position="1318"/>
    </location>
</feature>
<feature type="compositionally biased region" description="Low complexity" evidence="1">
    <location>
        <begin position="1382"/>
        <end position="1400"/>
    </location>
</feature>
<evidence type="ECO:0000313" key="4">
    <source>
        <dbReference type="Proteomes" id="UP000006727"/>
    </source>
</evidence>
<feature type="compositionally biased region" description="Polar residues" evidence="1">
    <location>
        <begin position="908"/>
        <end position="920"/>
    </location>
</feature>
<dbReference type="PaxDb" id="3218-PP1S75_188V6.1"/>
<feature type="compositionally biased region" description="Polar residues" evidence="1">
    <location>
        <begin position="884"/>
        <end position="893"/>
    </location>
</feature>
<feature type="region of interest" description="Disordered" evidence="1">
    <location>
        <begin position="1003"/>
        <end position="1039"/>
    </location>
</feature>
<protein>
    <submittedName>
        <fullName evidence="2 3">Uncharacterized protein</fullName>
    </submittedName>
</protein>
<dbReference type="InParanoid" id="A0A2K1KBH0"/>
<dbReference type="EMBL" id="ABEU02000007">
    <property type="protein sequence ID" value="PNR51123.1"/>
    <property type="molecule type" value="Genomic_DNA"/>
</dbReference>
<feature type="region of interest" description="Disordered" evidence="1">
    <location>
        <begin position="874"/>
        <end position="925"/>
    </location>
</feature>
<reference evidence="3" key="3">
    <citation type="submission" date="2020-12" db="UniProtKB">
        <authorList>
            <consortium name="EnsemblPlants"/>
        </authorList>
    </citation>
    <scope>IDENTIFICATION</scope>
</reference>
<keyword evidence="4" id="KW-1185">Reference proteome</keyword>
<feature type="region of interest" description="Disordered" evidence="1">
    <location>
        <begin position="1370"/>
        <end position="1405"/>
    </location>
</feature>
<sequence length="1747" mass="196267">MAFSKCKLELCRHKRKQNLQRQVQETLCLTPPVPPIGQACGNCSLTFERQKQACRQYHEKLRMNRILQVRAQERLSASQRVAEFEYRKTEESKLLLNHLKGSRRFGRKIRGGALKVWRKNLRVHAGVLVLAMMLQCWSRRTGPNTYGIPITCHKERELKERKEREYCTSTLRRKIVESVSSIERSFARRYNHGAKLKPINKQVFGCFQTVNPPVTHDTKREKSYHRLAGFPADFRDTYLHSRFDVLQYCTNQPSSAVVNCPEQEEVDAWRAADARRERNRCERAQRVELERLYNERSLERGTAAAAKLLNDQRMAMLEQEVEEAFREEEREKDRLHAATNSGICKPETFASQERRIVYMKHKISNPLSCPDSVITEGPEYQQDAFDDQTVIAKTEKEPEPLLSYPVPNAEKHQDQNLPSIGTQEKTAELADLARYQLQQGVQHEVEKELNDKSASKLESFSGEELKPSAKLNVTDAAGLFLELEVTKSPQQFPAQSKRKGVSPIRASCGEHGGLITARDGEGNLIKSTRVKSHIRCSRLNKALGDVISNESTSKGQMNSSKRGEKNILRPTKRWRARENDDITKSLTENVFPNANRCHVQSVPGVEEVCQAVHSIRATQSCVQDTGVEIQKSLPESLKVSRPPFISSGTVGYKKIFPESFMPQSSRPAKTSESEGRKATSNKERTSSMRSKRMKLKRLSEGPDLDDVKESVVACKHASSPRERCRPLSGPHAIDSSEVNKDDAPPKKGGAYLLPPYSEPPNPCENNASKAVKGEMLANCEDQSNDMEGLRKDSTSKVIIEAGFPRNGNNSSRSNSSMCNNVAGVRTSERILKDCKSGDSSNKGNDMEHQEKAVQELKLKQKAVWKSFINEKMQTKKNRRKAATGNRSIKSEPSSPALRIRRAIRSRPDSSTVDQDNFQSEARSERTVAHSNVRDCFTPGGSDIILPMSRSRFSRGISVPRSWKYFATNSKGIEVEALENITSTIKSFSKRSLLSVKQVPLETGPLRSQKGNFKEAETSHSSLNSEEREGSVKRDEGSKFSGNTADKWISTWKTEKYQEDIIKGMKRVKELISVPTSQGTFNWQPWLSIKLPRKSTPDQEMRNPYLEDHGNETDLSQSPMTCSKNKILLSYSPARTIDRVMGYKESDSANPSSTNRPNFAAVLSPKSSFVPKVRKSSPMKKIARVMRKESSSPKLDPWEAQSLDFVLGSLTEQVKDLDERLRSATSSSPASRLTSSLSRDLDANHPILINSLSERLLKDHDNSFPSVASSPERYVEESSCSSPAARNIGRSNARSQKDSACSSNPFTASERPASTRTYMDDRKTLLSVVGGDHSNSPRRKLVTSSRITQNVNMEGSLPKFQDEAKKTKLLSSMRNKSDATKLTTASVSSSSVSTDTSGSRSETSQKDTCKVNVVMVKKGRTHVIGNDVVDEPNAEVQRDYRVVHERFNANDNTRLMGVEKNSSDQVEDTVNTARGMRETKTYEKRDVFHENSFREDDGIKRALQKRLAQSRWTQHTRENDCVGVKERLEKRTVEVRGCTPQQIIHRGCGVLREQLVKEVVENGLPFLELNGNASFRRSTINPHRERIIHEGDNDKRRLMQLKRVPHELSVPQQVLSNENLFTNDVAEGDVQPRGHATHVGNNGHAVTTKHLCRKPKLQRAEIQARVSGPSNGESPVWEEESSSSGSWKNGCISWNEVDGQMLLSGSVDFSPWRTERLPDIATPLTVMEDSNCSKLSSPVAAEAADIKA</sequence>
<organism evidence="2">
    <name type="scientific">Physcomitrium patens</name>
    <name type="common">Spreading-leaved earth moss</name>
    <name type="synonym">Physcomitrella patens</name>
    <dbReference type="NCBI Taxonomy" id="3218"/>
    <lineage>
        <taxon>Eukaryota</taxon>
        <taxon>Viridiplantae</taxon>
        <taxon>Streptophyta</taxon>
        <taxon>Embryophyta</taxon>
        <taxon>Bryophyta</taxon>
        <taxon>Bryophytina</taxon>
        <taxon>Bryopsida</taxon>
        <taxon>Funariidae</taxon>
        <taxon>Funariales</taxon>
        <taxon>Funariaceae</taxon>
        <taxon>Physcomitrium</taxon>
    </lineage>
</organism>
<name>A0A2K1KBH0_PHYPA</name>
<evidence type="ECO:0000313" key="2">
    <source>
        <dbReference type="EMBL" id="PNR51123.1"/>
    </source>
</evidence>
<feature type="compositionally biased region" description="Basic and acidic residues" evidence="1">
    <location>
        <begin position="669"/>
        <end position="686"/>
    </location>
</feature>
<feature type="compositionally biased region" description="Basic and acidic residues" evidence="1">
    <location>
        <begin position="1024"/>
        <end position="1037"/>
    </location>
</feature>
<dbReference type="Gramene" id="Pp3c7_12530V3.1">
    <property type="protein sequence ID" value="Pp3c7_12530V3.1"/>
    <property type="gene ID" value="Pp3c7_12530"/>
</dbReference>
<evidence type="ECO:0000256" key="1">
    <source>
        <dbReference type="SAM" id="MobiDB-lite"/>
    </source>
</evidence>
<accession>A0A2K1KBH0</accession>
<reference evidence="2 4" key="2">
    <citation type="journal article" date="2018" name="Plant J.">
        <title>The Physcomitrella patens chromosome-scale assembly reveals moss genome structure and evolution.</title>
        <authorList>
            <person name="Lang D."/>
            <person name="Ullrich K.K."/>
            <person name="Murat F."/>
            <person name="Fuchs J."/>
            <person name="Jenkins J."/>
            <person name="Haas F.B."/>
            <person name="Piednoel M."/>
            <person name="Gundlach H."/>
            <person name="Van Bel M."/>
            <person name="Meyberg R."/>
            <person name="Vives C."/>
            <person name="Morata J."/>
            <person name="Symeonidi A."/>
            <person name="Hiss M."/>
            <person name="Muchero W."/>
            <person name="Kamisugi Y."/>
            <person name="Saleh O."/>
            <person name="Blanc G."/>
            <person name="Decker E.L."/>
            <person name="van Gessel N."/>
            <person name="Grimwood J."/>
            <person name="Hayes R.D."/>
            <person name="Graham S.W."/>
            <person name="Gunter L.E."/>
            <person name="McDaniel S.F."/>
            <person name="Hoernstein S.N.W."/>
            <person name="Larsson A."/>
            <person name="Li F.W."/>
            <person name="Perroud P.F."/>
            <person name="Phillips J."/>
            <person name="Ranjan P."/>
            <person name="Rokshar D.S."/>
            <person name="Rothfels C.J."/>
            <person name="Schneider L."/>
            <person name="Shu S."/>
            <person name="Stevenson D.W."/>
            <person name="Thummler F."/>
            <person name="Tillich M."/>
            <person name="Villarreal Aguilar J.C."/>
            <person name="Widiez T."/>
            <person name="Wong G.K."/>
            <person name="Wymore A."/>
            <person name="Zhang Y."/>
            <person name="Zimmer A.D."/>
            <person name="Quatrano R.S."/>
            <person name="Mayer K.F.X."/>
            <person name="Goodstein D."/>
            <person name="Casacuberta J.M."/>
            <person name="Vandepoele K."/>
            <person name="Reski R."/>
            <person name="Cuming A.C."/>
            <person name="Tuskan G.A."/>
            <person name="Maumus F."/>
            <person name="Salse J."/>
            <person name="Schmutz J."/>
            <person name="Rensing S.A."/>
        </authorList>
    </citation>
    <scope>NUCLEOTIDE SEQUENCE [LARGE SCALE GENOMIC DNA]</scope>
    <source>
        <strain evidence="3 4">cv. Gransden 2004</strain>
    </source>
</reference>
<dbReference type="EnsemblPlants" id="Pp3c7_12530V3.2">
    <property type="protein sequence ID" value="Pp3c7_12530V3.2"/>
    <property type="gene ID" value="Pp3c7_12530"/>
</dbReference>
<reference evidence="2 4" key="1">
    <citation type="journal article" date="2008" name="Science">
        <title>The Physcomitrella genome reveals evolutionary insights into the conquest of land by plants.</title>
        <authorList>
            <person name="Rensing S."/>
            <person name="Lang D."/>
            <person name="Zimmer A."/>
            <person name="Terry A."/>
            <person name="Salamov A."/>
            <person name="Shapiro H."/>
            <person name="Nishiyama T."/>
            <person name="Perroud P.-F."/>
            <person name="Lindquist E."/>
            <person name="Kamisugi Y."/>
            <person name="Tanahashi T."/>
            <person name="Sakakibara K."/>
            <person name="Fujita T."/>
            <person name="Oishi K."/>
            <person name="Shin-I T."/>
            <person name="Kuroki Y."/>
            <person name="Toyoda A."/>
            <person name="Suzuki Y."/>
            <person name="Hashimoto A."/>
            <person name="Yamaguchi K."/>
            <person name="Sugano A."/>
            <person name="Kohara Y."/>
            <person name="Fujiyama A."/>
            <person name="Anterola A."/>
            <person name="Aoki S."/>
            <person name="Ashton N."/>
            <person name="Barbazuk W.B."/>
            <person name="Barker E."/>
            <person name="Bennetzen J."/>
            <person name="Bezanilla M."/>
            <person name="Blankenship R."/>
            <person name="Cho S.H."/>
            <person name="Dutcher S."/>
            <person name="Estelle M."/>
            <person name="Fawcett J.A."/>
            <person name="Gundlach H."/>
            <person name="Hanada K."/>
            <person name="Heyl A."/>
            <person name="Hicks K.A."/>
            <person name="Hugh J."/>
            <person name="Lohr M."/>
            <person name="Mayer K."/>
            <person name="Melkozernov A."/>
            <person name="Murata T."/>
            <person name="Nelson D."/>
            <person name="Pils B."/>
            <person name="Prigge M."/>
            <person name="Reiss B."/>
            <person name="Renner T."/>
            <person name="Rombauts S."/>
            <person name="Rushton P."/>
            <person name="Sanderfoot A."/>
            <person name="Schween G."/>
            <person name="Shiu S.-H."/>
            <person name="Stueber K."/>
            <person name="Theodoulou F.L."/>
            <person name="Tu H."/>
            <person name="Van de Peer Y."/>
            <person name="Verrier P.J."/>
            <person name="Waters E."/>
            <person name="Wood A."/>
            <person name="Yang L."/>
            <person name="Cove D."/>
            <person name="Cuming A."/>
            <person name="Hasebe M."/>
            <person name="Lucas S."/>
            <person name="Mishler D.B."/>
            <person name="Reski R."/>
            <person name="Grigoriev I."/>
            <person name="Quatrano R.S."/>
            <person name="Boore J.L."/>
        </authorList>
    </citation>
    <scope>NUCLEOTIDE SEQUENCE [LARGE SCALE GENOMIC DNA]</scope>
    <source>
        <strain evidence="3 4">cv. Gransden 2004</strain>
    </source>
</reference>
<feature type="compositionally biased region" description="Basic and acidic residues" evidence="1">
    <location>
        <begin position="697"/>
        <end position="709"/>
    </location>
</feature>
<evidence type="ECO:0000313" key="3">
    <source>
        <dbReference type="EnsemblPlants" id="Pp3c7_12530V3.1"/>
    </source>
</evidence>
<dbReference type="EnsemblPlants" id="Pp3c7_12530V3.1">
    <property type="protein sequence ID" value="Pp3c7_12530V3.1"/>
    <property type="gene ID" value="Pp3c7_12530"/>
</dbReference>
<feature type="compositionally biased region" description="Polar residues" evidence="1">
    <location>
        <begin position="1277"/>
        <end position="1316"/>
    </location>
</feature>
<feature type="region of interest" description="Disordered" evidence="1">
    <location>
        <begin position="658"/>
        <end position="760"/>
    </location>
</feature>